<evidence type="ECO:0000256" key="1">
    <source>
        <dbReference type="SAM" id="MobiDB-lite"/>
    </source>
</evidence>
<gene>
    <name evidence="2" type="ORF">O181_099957</name>
</gene>
<dbReference type="AlphaFoldDB" id="A0A9Q3PH17"/>
<accession>A0A9Q3PH17</accession>
<reference evidence="2" key="1">
    <citation type="submission" date="2021-03" db="EMBL/GenBank/DDBJ databases">
        <title>Draft genome sequence of rust myrtle Austropuccinia psidii MF-1, a brazilian biotype.</title>
        <authorList>
            <person name="Quecine M.C."/>
            <person name="Pachon D.M.R."/>
            <person name="Bonatelli M.L."/>
            <person name="Correr F.H."/>
            <person name="Franceschini L.M."/>
            <person name="Leite T.F."/>
            <person name="Margarido G.R.A."/>
            <person name="Almeida C.A."/>
            <person name="Ferrarezi J.A."/>
            <person name="Labate C.A."/>
        </authorList>
    </citation>
    <scope>NUCLEOTIDE SEQUENCE</scope>
    <source>
        <strain evidence="2">MF-1</strain>
    </source>
</reference>
<feature type="compositionally biased region" description="Basic and acidic residues" evidence="1">
    <location>
        <begin position="149"/>
        <end position="159"/>
    </location>
</feature>
<feature type="region of interest" description="Disordered" evidence="1">
    <location>
        <begin position="73"/>
        <end position="170"/>
    </location>
</feature>
<keyword evidence="3" id="KW-1185">Reference proteome</keyword>
<evidence type="ECO:0000313" key="2">
    <source>
        <dbReference type="EMBL" id="MBW0560242.1"/>
    </source>
</evidence>
<dbReference type="EMBL" id="AVOT02069305">
    <property type="protein sequence ID" value="MBW0560242.1"/>
    <property type="molecule type" value="Genomic_DNA"/>
</dbReference>
<comment type="caution">
    <text evidence="2">The sequence shown here is derived from an EMBL/GenBank/DDBJ whole genome shotgun (WGS) entry which is preliminary data.</text>
</comment>
<evidence type="ECO:0000313" key="3">
    <source>
        <dbReference type="Proteomes" id="UP000765509"/>
    </source>
</evidence>
<organism evidence="2 3">
    <name type="scientific">Austropuccinia psidii MF-1</name>
    <dbReference type="NCBI Taxonomy" id="1389203"/>
    <lineage>
        <taxon>Eukaryota</taxon>
        <taxon>Fungi</taxon>
        <taxon>Dikarya</taxon>
        <taxon>Basidiomycota</taxon>
        <taxon>Pucciniomycotina</taxon>
        <taxon>Pucciniomycetes</taxon>
        <taxon>Pucciniales</taxon>
        <taxon>Sphaerophragmiaceae</taxon>
        <taxon>Austropuccinia</taxon>
    </lineage>
</organism>
<name>A0A9Q3PH17_9BASI</name>
<dbReference type="Proteomes" id="UP000765509">
    <property type="component" value="Unassembled WGS sequence"/>
</dbReference>
<proteinExistence type="predicted"/>
<sequence length="170" mass="20315">MEEYIFFQIFKEYPQKVLNLQKNYLENFPKSSRTFKRKGWNNKIHTQNSNKKTVIDDHKDEKAATIPQKEEWRNWKPPQISPENENLQINVGLGQTKKRASRQENQIQPQQEHKNQTQKSLKKKIPGAYHEEDEVEEEIRVLIQTKYNKPQEGKERDNENIEIISNKGNK</sequence>
<protein>
    <submittedName>
        <fullName evidence="2">Uncharacterized protein</fullName>
    </submittedName>
</protein>